<dbReference type="InterPro" id="IPR000403">
    <property type="entry name" value="PI3/4_kinase_cat_dom"/>
</dbReference>
<feature type="region of interest" description="Disordered" evidence="8">
    <location>
        <begin position="562"/>
        <end position="583"/>
    </location>
</feature>
<dbReference type="PANTHER" id="PTHR12865:SF1">
    <property type="entry name" value="PHOSPHATIDYLINOSITOL 4-KINASE TYPE 2"/>
    <property type="match status" value="1"/>
</dbReference>
<protein>
    <recommendedName>
        <fullName evidence="7">Phosphatidylinositol 4-kinase</fullName>
        <ecNumber evidence="7">2.7.1.67</ecNumber>
    </recommendedName>
</protein>
<evidence type="ECO:0000313" key="10">
    <source>
        <dbReference type="EMBL" id="QIX00405.1"/>
    </source>
</evidence>
<keyword evidence="3 7" id="KW-0547">Nucleotide-binding</keyword>
<dbReference type="OrthoDB" id="3349449at2759"/>
<dbReference type="GO" id="GO:0005802">
    <property type="term" value="C:trans-Golgi network"/>
    <property type="evidence" value="ECO:0007669"/>
    <property type="project" value="TreeGrafter"/>
</dbReference>
<evidence type="ECO:0000313" key="11">
    <source>
        <dbReference type="Proteomes" id="UP000503462"/>
    </source>
</evidence>
<dbReference type="GO" id="GO:0005524">
    <property type="term" value="F:ATP binding"/>
    <property type="evidence" value="ECO:0007669"/>
    <property type="project" value="UniProtKB-UniRule"/>
</dbReference>
<dbReference type="GO" id="GO:0046854">
    <property type="term" value="P:phosphatidylinositol phosphate biosynthetic process"/>
    <property type="evidence" value="ECO:0007669"/>
    <property type="project" value="UniProtKB-UniRule"/>
</dbReference>
<dbReference type="Proteomes" id="UP000503462">
    <property type="component" value="Chromosome 4"/>
</dbReference>
<comment type="subcellular location">
    <subcellularLocation>
        <location evidence="7">Cell membrane</location>
        <topology evidence="7">Peripheral membrane protein</topology>
    </subcellularLocation>
    <subcellularLocation>
        <location evidence="7">Vacuole membrane</location>
        <topology evidence="7">Peripheral membrane protein</topology>
    </subcellularLocation>
</comment>
<organism evidence="10 11">
    <name type="scientific">Peltaster fructicola</name>
    <dbReference type="NCBI Taxonomy" id="286661"/>
    <lineage>
        <taxon>Eukaryota</taxon>
        <taxon>Fungi</taxon>
        <taxon>Dikarya</taxon>
        <taxon>Ascomycota</taxon>
        <taxon>Pezizomycotina</taxon>
        <taxon>Dothideomycetes</taxon>
        <taxon>Dothideomycetes incertae sedis</taxon>
        <taxon>Peltaster</taxon>
    </lineage>
</organism>
<keyword evidence="4 7" id="KW-0418">Kinase</keyword>
<dbReference type="GO" id="GO:0004430">
    <property type="term" value="F:1-phosphatidylinositol 4-kinase activity"/>
    <property type="evidence" value="ECO:0007669"/>
    <property type="project" value="UniProtKB-UniRule"/>
</dbReference>
<dbReference type="GO" id="GO:0005768">
    <property type="term" value="C:endosome"/>
    <property type="evidence" value="ECO:0007669"/>
    <property type="project" value="UniProtKB-UniRule"/>
</dbReference>
<evidence type="ECO:0000256" key="7">
    <source>
        <dbReference type="RuleBase" id="RU367084"/>
    </source>
</evidence>
<feature type="compositionally biased region" description="Acidic residues" evidence="8">
    <location>
        <begin position="19"/>
        <end position="30"/>
    </location>
</feature>
<dbReference type="PANTHER" id="PTHR12865">
    <property type="entry name" value="PHOSPHATIDYLINOSITOL 4-KINASE TYPE-II"/>
    <property type="match status" value="1"/>
</dbReference>
<reference evidence="10 11" key="1">
    <citation type="journal article" date="2016" name="Sci. Rep.">
        <title>Peltaster fructicola genome reveals evolution from an invasive phytopathogen to an ectophytic parasite.</title>
        <authorList>
            <person name="Xu C."/>
            <person name="Chen H."/>
            <person name="Gleason M.L."/>
            <person name="Xu J.R."/>
            <person name="Liu H."/>
            <person name="Zhang R."/>
            <person name="Sun G."/>
        </authorList>
    </citation>
    <scope>NUCLEOTIDE SEQUENCE [LARGE SCALE GENOMIC DNA]</scope>
    <source>
        <strain evidence="10 11">LNHT1506</strain>
    </source>
</reference>
<evidence type="ECO:0000256" key="3">
    <source>
        <dbReference type="ARBA" id="ARBA00022741"/>
    </source>
</evidence>
<evidence type="ECO:0000256" key="4">
    <source>
        <dbReference type="ARBA" id="ARBA00022777"/>
    </source>
</evidence>
<dbReference type="EC" id="2.7.1.67" evidence="7"/>
<keyword evidence="11" id="KW-1185">Reference proteome</keyword>
<evidence type="ECO:0000256" key="2">
    <source>
        <dbReference type="ARBA" id="ARBA00022679"/>
    </source>
</evidence>
<name>A0A6H0Y0H0_9PEZI</name>
<keyword evidence="6" id="KW-0472">Membrane</keyword>
<dbReference type="InterPro" id="IPR039756">
    <property type="entry name" value="Lsb6/PI4K2"/>
</dbReference>
<comment type="cofactor">
    <cofactor evidence="7">
        <name>Mg(2+)</name>
        <dbReference type="ChEBI" id="CHEBI:18420"/>
    </cofactor>
    <cofactor evidence="7">
        <name>Mn(2+)</name>
        <dbReference type="ChEBI" id="CHEBI:29035"/>
    </cofactor>
</comment>
<evidence type="ECO:0000256" key="1">
    <source>
        <dbReference type="ARBA" id="ARBA00022475"/>
    </source>
</evidence>
<accession>A0A6H0Y0H0</accession>
<feature type="compositionally biased region" description="Polar residues" evidence="8">
    <location>
        <begin position="572"/>
        <end position="581"/>
    </location>
</feature>
<feature type="region of interest" description="Disordered" evidence="8">
    <location>
        <begin position="19"/>
        <end position="74"/>
    </location>
</feature>
<comment type="similarity">
    <text evidence="7">Belongs to the PI3/PI4-kinase family.</text>
</comment>
<dbReference type="Pfam" id="PF00454">
    <property type="entry name" value="PI3_PI4_kinase"/>
    <property type="match status" value="1"/>
</dbReference>
<dbReference type="PROSITE" id="PS50290">
    <property type="entry name" value="PI3_4_KINASE_3"/>
    <property type="match status" value="1"/>
</dbReference>
<keyword evidence="1 7" id="KW-1003">Cell membrane</keyword>
<dbReference type="AlphaFoldDB" id="A0A6H0Y0H0"/>
<proteinExistence type="inferred from homology"/>
<evidence type="ECO:0000259" key="9">
    <source>
        <dbReference type="PROSITE" id="PS50290"/>
    </source>
</evidence>
<sequence>MPPRRPVESGYARIAQAEEDEEEQLYSDNEDPFHDSHTLSESFHSSAEPRRRDGMHQQKGTYTPQWPGRRKRTNSGVDIKAINARLERWAEEIKERFTLRRFRSRDVAIQQLEIYSSVFQAPESIRPATKHTLEEDYDDSHLRMSKLEFDDIVESVRTAIELGTHPTLISQGSSGSYFARNTSGKIVGVFKPKDEEPYASKNPKWTKWIHRNLFPFAFGRACLIPNLSYVSEAAAYLLDVQLRTNLVPYTDVVSLSSKSFFYDYFDRRAFYQKHKPFPEKQGSFQVFLKGFKGATEFFKEHPWPDQTTSYFRDAPKKKKKRGWTDDCRRGSQANGVLEEYNDNEEIDEEDAADFWSADLQQSFREQLEKLVILDYIMRNTDRGTDNWMIRIDTETRKAEIVLDPPSDANGTDEYSRREGNMSAKPSTPRARPHIGAIDNSLSWPWKHPDAWRSYPFGWLFLPVSLIGQPFSERSRKHFLPLLTSKEWWIDTQAKLRACFELDADFKEKMFARQMAVMKGQAWNVVEALKTADHGPLELTRRTRVCVWDDVVEIPVAVPLARPSEEMRRKAQSIRSTQQTHPANVDEMDISTAHGSAPQINHDLLGIFATSQREPHRSPFNHSRQNSSEAVPQVTANGQVSDVQAERRPTASRSKTSDKRVSLDLSRNRFDTQPTTRPRPLSLHTKRSAHHDDAEDDDGDIGFAAANDQEGSRRKVIVERLEVVKTKPPFFTWC</sequence>
<keyword evidence="2 7" id="KW-0808">Transferase</keyword>
<feature type="region of interest" description="Disordered" evidence="8">
    <location>
        <begin position="402"/>
        <end position="433"/>
    </location>
</feature>
<dbReference type="GO" id="GO:0007030">
    <property type="term" value="P:Golgi organization"/>
    <property type="evidence" value="ECO:0007669"/>
    <property type="project" value="TreeGrafter"/>
</dbReference>
<feature type="compositionally biased region" description="Basic and acidic residues" evidence="8">
    <location>
        <begin position="643"/>
        <end position="669"/>
    </location>
</feature>
<evidence type="ECO:0000256" key="6">
    <source>
        <dbReference type="ARBA" id="ARBA00023136"/>
    </source>
</evidence>
<keyword evidence="5 7" id="KW-0067">ATP-binding</keyword>
<dbReference type="GO" id="GO:0007032">
    <property type="term" value="P:endosome organization"/>
    <property type="evidence" value="ECO:0007669"/>
    <property type="project" value="TreeGrafter"/>
</dbReference>
<feature type="domain" description="PI3K/PI4K catalytic" evidence="9">
    <location>
        <begin position="163"/>
        <end position="547"/>
    </location>
</feature>
<dbReference type="GO" id="GO:0000329">
    <property type="term" value="C:fungal-type vacuole membrane"/>
    <property type="evidence" value="ECO:0007669"/>
    <property type="project" value="TreeGrafter"/>
</dbReference>
<feature type="compositionally biased region" description="Basic and acidic residues" evidence="8">
    <location>
        <begin position="47"/>
        <end position="56"/>
    </location>
</feature>
<feature type="region of interest" description="Disordered" evidence="8">
    <location>
        <begin position="612"/>
        <end position="700"/>
    </location>
</feature>
<comment type="catalytic activity">
    <reaction evidence="7">
        <text>a 1,2-diacyl-sn-glycero-3-phospho-(1D-myo-inositol) + ATP = a 1,2-diacyl-sn-glycero-3-phospho-(1D-myo-inositol 4-phosphate) + ADP + H(+)</text>
        <dbReference type="Rhea" id="RHEA:19877"/>
        <dbReference type="ChEBI" id="CHEBI:15378"/>
        <dbReference type="ChEBI" id="CHEBI:30616"/>
        <dbReference type="ChEBI" id="CHEBI:57880"/>
        <dbReference type="ChEBI" id="CHEBI:58178"/>
        <dbReference type="ChEBI" id="CHEBI:456216"/>
        <dbReference type="EC" id="2.7.1.67"/>
    </reaction>
</comment>
<dbReference type="GO" id="GO:0005886">
    <property type="term" value="C:plasma membrane"/>
    <property type="evidence" value="ECO:0007669"/>
    <property type="project" value="UniProtKB-SubCell"/>
</dbReference>
<feature type="compositionally biased region" description="Polar residues" evidence="8">
    <location>
        <begin position="619"/>
        <end position="641"/>
    </location>
</feature>
<evidence type="ECO:0000256" key="5">
    <source>
        <dbReference type="ARBA" id="ARBA00022840"/>
    </source>
</evidence>
<dbReference type="EMBL" id="CP051142">
    <property type="protein sequence ID" value="QIX00405.1"/>
    <property type="molecule type" value="Genomic_DNA"/>
</dbReference>
<evidence type="ECO:0000256" key="8">
    <source>
        <dbReference type="SAM" id="MobiDB-lite"/>
    </source>
</evidence>
<gene>
    <name evidence="10" type="ORF">AMS68_005922</name>
</gene>